<accession>B5ICW2</accession>
<evidence type="ECO:0000313" key="2">
    <source>
        <dbReference type="Proteomes" id="UP000001400"/>
    </source>
</evidence>
<dbReference type="EMBL" id="CP001941">
    <property type="protein sequence ID" value="ADD09278.1"/>
    <property type="molecule type" value="Genomic_DNA"/>
</dbReference>
<keyword evidence="1" id="KW-0675">Receptor</keyword>
<dbReference type="Proteomes" id="UP000001400">
    <property type="component" value="Chromosome"/>
</dbReference>
<reference evidence="1" key="1">
    <citation type="submission" date="2010-02" db="EMBL/GenBank/DDBJ databases">
        <title>Complete sequence of Aciduliprofundum boonei T469.</title>
        <authorList>
            <consortium name="US DOE Joint Genome Institute"/>
            <person name="Lucas S."/>
            <person name="Copeland A."/>
            <person name="Lapidus A."/>
            <person name="Cheng J.-F."/>
            <person name="Bruce D."/>
            <person name="Goodwin L."/>
            <person name="Pitluck S."/>
            <person name="Saunders E."/>
            <person name="Detter J.C."/>
            <person name="Han C."/>
            <person name="Tapia R."/>
            <person name="Land M."/>
            <person name="Hauser L."/>
            <person name="Kyrpides N."/>
            <person name="Mikhailova N."/>
            <person name="Flores G."/>
            <person name="Reysenbach A.-L."/>
            <person name="Woyke T."/>
        </authorList>
    </citation>
    <scope>NUCLEOTIDE SEQUENCE</scope>
    <source>
        <strain evidence="1">T469</strain>
    </source>
</reference>
<dbReference type="OrthoDB" id="27995at2157"/>
<gene>
    <name evidence="1" type="ordered locus">Aboo_1472</name>
</gene>
<dbReference type="HOGENOM" id="CLU_420718_0_0_2"/>
<proteinExistence type="predicted"/>
<organism evidence="1 2">
    <name type="scientific">Aciduliprofundum boonei (strain DSM 19572 / T469)</name>
    <dbReference type="NCBI Taxonomy" id="439481"/>
    <lineage>
        <taxon>Archaea</taxon>
        <taxon>Methanobacteriati</taxon>
        <taxon>Thermoplasmatota</taxon>
        <taxon>DHVE2 group</taxon>
        <taxon>Candidatus Aciduliprofundum</taxon>
    </lineage>
</organism>
<evidence type="ECO:0000313" key="1">
    <source>
        <dbReference type="EMBL" id="ADD09278.1"/>
    </source>
</evidence>
<sequence>MNNKGLIIGVVIVVIAILIGAGAWYALQQNPNNGGGGGEKVSITIYTGGTSGVYFPLGSKYAELLNKYSNDIDAKAVTSGASVSNAKAIGDGNAQAALIQNDVAYYAYNGKYMFQNNPVKDIRGVAALYPETVQFVVLANSGIHTLNDLQGKKVAIGATGSGTAVAAEQILRAVGVWDSIQKVNQKFSEAAQSLKLGQVDAAVIVSGAPTPAVNQIAVQTPVRVLPVPDDVLNKLHTEGYIFYVRQNLPKSTYNGMNQDTPTVAVKAMLVVSSKLPDNIVYEMTKILFDHVNELRSVHEKAKYISKATALDGMSIPLHPGAKKYYSESRMSITIYTGGTSGVYFPLGSKYAELLNKYSTTVTAKAVTSGASVSNAKAIGDGNAQAALIQNDVAYYAYKGLYMFKDHPVSNIRGVAALYPETVQFVVLANSGIHTLNDLQGKKVAIGATGSGTAVAAEQILKAVGVWDSIQKVNMKFSEAAQSLKLGQVDAAVIVSGAPTPAVNQIAVQTPVRVLPVPDDVLNKLHTEGYIFYVRQNLSKGTYNGMNQDTPTVAVKAMLVVSASLPDYVVYDMVRVLYAHVNELRAVHEKAKYISLETALEGMSIPLHKGAKDYYEHNGIIVPSSLGVIVPPMDYSTQGLIAVPQSFRQVIG</sequence>
<dbReference type="Gene3D" id="3.40.190.10">
    <property type="entry name" value="Periplasmic binding protein-like II"/>
    <property type="match status" value="4"/>
</dbReference>
<name>B5ICW2_ACIB4</name>
<dbReference type="PANTHER" id="PTHR42941">
    <property type="entry name" value="SLL1037 PROTEIN"/>
    <property type="match status" value="1"/>
</dbReference>
<dbReference type="InterPro" id="IPR011852">
    <property type="entry name" value="TRAP_TAXI"/>
</dbReference>
<dbReference type="PANTHER" id="PTHR42941:SF1">
    <property type="entry name" value="SLL1037 PROTEIN"/>
    <property type="match status" value="1"/>
</dbReference>
<dbReference type="NCBIfam" id="TIGR02122">
    <property type="entry name" value="TRAP_TAXI"/>
    <property type="match status" value="2"/>
</dbReference>
<protein>
    <submittedName>
        <fullName evidence="1">TRAP transporter solute receptor, TAXI family</fullName>
    </submittedName>
</protein>
<dbReference type="KEGG" id="abi:Aboo_1472"/>
<dbReference type="Pfam" id="PF16868">
    <property type="entry name" value="NMT1_3"/>
    <property type="match status" value="2"/>
</dbReference>
<dbReference type="STRING" id="439481.Aboo_1472"/>
<dbReference type="SUPFAM" id="SSF53850">
    <property type="entry name" value="Periplasmic binding protein-like II"/>
    <property type="match status" value="2"/>
</dbReference>
<dbReference type="CDD" id="cd13567">
    <property type="entry name" value="PBP2_TtGluBP"/>
    <property type="match status" value="2"/>
</dbReference>
<dbReference type="eggNOG" id="arCOG01801">
    <property type="taxonomic scope" value="Archaea"/>
</dbReference>
<dbReference type="AlphaFoldDB" id="B5ICW2"/>
<keyword evidence="2" id="KW-1185">Reference proteome</keyword>